<evidence type="ECO:0000313" key="7">
    <source>
        <dbReference type="EMBL" id="MDV7714474.1"/>
    </source>
</evidence>
<dbReference type="EMBL" id="MLOK01000047">
    <property type="protein sequence ID" value="OIM20851.1"/>
    <property type="molecule type" value="Genomic_DNA"/>
</dbReference>
<gene>
    <name evidence="8" type="ORF">ATX59_07035</name>
    <name evidence="7" type="ORF">GA838_01580</name>
    <name evidence="9" type="ORF">OENI_1445</name>
</gene>
<evidence type="ECO:0000256" key="4">
    <source>
        <dbReference type="ARBA" id="ARBA00022777"/>
    </source>
</evidence>
<organism evidence="9 11">
    <name type="scientific">Oenococcus oeni</name>
    <name type="common">Leuconostoc oenos</name>
    <dbReference type="NCBI Taxonomy" id="1247"/>
    <lineage>
        <taxon>Bacteria</taxon>
        <taxon>Bacillati</taxon>
        <taxon>Bacillota</taxon>
        <taxon>Bacilli</taxon>
        <taxon>Lactobacillales</taxon>
        <taxon>Lactobacillaceae</taxon>
        <taxon>Oenococcus</taxon>
    </lineage>
</organism>
<dbReference type="PANTHER" id="PTHR23117:SF13">
    <property type="entry name" value="GUANYLATE KINASE"/>
    <property type="match status" value="1"/>
</dbReference>
<dbReference type="InterPro" id="IPR008144">
    <property type="entry name" value="Guanylate_kin-like_dom"/>
</dbReference>
<dbReference type="PANTHER" id="PTHR23117">
    <property type="entry name" value="GUANYLATE KINASE-RELATED"/>
    <property type="match status" value="1"/>
</dbReference>
<dbReference type="SUPFAM" id="SSF52540">
    <property type="entry name" value="P-loop containing nucleoside triphosphate hydrolases"/>
    <property type="match status" value="1"/>
</dbReference>
<keyword evidence="4 9" id="KW-0418">Kinase</keyword>
<comment type="similarity">
    <text evidence="2">Belongs to the guanylate kinase family.</text>
</comment>
<dbReference type="EMBL" id="LR031358">
    <property type="protein sequence ID" value="VDB98724.1"/>
    <property type="molecule type" value="Genomic_DNA"/>
</dbReference>
<dbReference type="Gene3D" id="3.40.50.300">
    <property type="entry name" value="P-loop containing nucleotide triphosphate hydrolases"/>
    <property type="match status" value="1"/>
</dbReference>
<feature type="domain" description="Guanylate kinase-like" evidence="6">
    <location>
        <begin position="5"/>
        <end position="194"/>
    </location>
</feature>
<sequence>MENENRVIVITGASGAGKTSVARYLRAKYSVPRVITHTTREPREGEIDGVDYYFETEDSWGKNHFIEQVNYSGYKYGSSYEGLERAWAKSKRSNHPGVISLVVDTIGAITYKETLKDQAIIWFVTVSDVAGLRNRLIARGDNPKRVVERTSSNDFERDMHLPEKLKNRATVIINDNWQLTQEGADKFINKLFYM</sequence>
<proteinExistence type="inferred from homology"/>
<reference evidence="8 10" key="1">
    <citation type="journal article" date="2016" name="BMC Genomics">
        <title>Consensus pan-genome assembly of the specialised wine bacterium Oenococcus oeni.</title>
        <authorList>
            <person name="Sternes P.R."/>
            <person name="Borneman A.R."/>
        </authorList>
    </citation>
    <scope>NUCLEOTIDE SEQUENCE [LARGE SCALE GENOMIC DNA]</scope>
    <source>
        <strain evidence="8 10">AWRIB661</strain>
    </source>
</reference>
<dbReference type="Proteomes" id="UP000294726">
    <property type="component" value="Chromosome"/>
</dbReference>
<evidence type="ECO:0000259" key="6">
    <source>
        <dbReference type="PROSITE" id="PS50052"/>
    </source>
</evidence>
<evidence type="ECO:0000313" key="11">
    <source>
        <dbReference type="Proteomes" id="UP000294726"/>
    </source>
</evidence>
<dbReference type="CDD" id="cd00071">
    <property type="entry name" value="GMPK"/>
    <property type="match status" value="1"/>
</dbReference>
<evidence type="ECO:0000313" key="9">
    <source>
        <dbReference type="EMBL" id="VDB98724.1"/>
    </source>
</evidence>
<protein>
    <submittedName>
        <fullName evidence="9">Guanylate kinase</fullName>
        <ecNumber evidence="9">2.7.4.8</ecNumber>
    </submittedName>
</protein>
<comment type="function">
    <text evidence="1">Essential for recycling GMP and indirectly, cGMP.</text>
</comment>
<name>A0A483BCV8_OENOE</name>
<dbReference type="EC" id="2.7.4.8" evidence="9"/>
<reference evidence="7" key="3">
    <citation type="submission" date="2019-10" db="EMBL/GenBank/DDBJ databases">
        <title>Malate fermentation in French cider.</title>
        <authorList>
            <person name="Cousin F.J."/>
            <person name="Medina Fernandez S."/>
            <person name="Misery B."/>
            <person name="Laplace J.-M."/>
            <person name="Cretenet M."/>
        </authorList>
    </citation>
    <scope>NUCLEOTIDE SEQUENCE</scope>
    <source>
        <strain evidence="7">UCMA15129</strain>
    </source>
</reference>
<evidence type="ECO:0000313" key="10">
    <source>
        <dbReference type="Proteomes" id="UP000181728"/>
    </source>
</evidence>
<comment type="catalytic activity">
    <reaction evidence="5">
        <text>GMP + ATP = GDP + ADP</text>
        <dbReference type="Rhea" id="RHEA:20780"/>
        <dbReference type="ChEBI" id="CHEBI:30616"/>
        <dbReference type="ChEBI" id="CHEBI:58115"/>
        <dbReference type="ChEBI" id="CHEBI:58189"/>
        <dbReference type="ChEBI" id="CHEBI:456216"/>
        <dbReference type="EC" id="2.7.4.8"/>
    </reaction>
</comment>
<dbReference type="InterPro" id="IPR027417">
    <property type="entry name" value="P-loop_NTPase"/>
</dbReference>
<dbReference type="GeneID" id="75066340"/>
<dbReference type="SMART" id="SM00072">
    <property type="entry name" value="GuKc"/>
    <property type="match status" value="1"/>
</dbReference>
<accession>A0A483BCV8</accession>
<dbReference type="Pfam" id="PF00625">
    <property type="entry name" value="Guanylate_kin"/>
    <property type="match status" value="1"/>
</dbReference>
<dbReference type="Proteomes" id="UP000181728">
    <property type="component" value="Unassembled WGS sequence"/>
</dbReference>
<dbReference type="GO" id="GO:0005829">
    <property type="term" value="C:cytosol"/>
    <property type="evidence" value="ECO:0007669"/>
    <property type="project" value="TreeGrafter"/>
</dbReference>
<evidence type="ECO:0000256" key="2">
    <source>
        <dbReference type="ARBA" id="ARBA00005790"/>
    </source>
</evidence>
<evidence type="ECO:0000313" key="8">
    <source>
        <dbReference type="EMBL" id="OIM20851.1"/>
    </source>
</evidence>
<dbReference type="GO" id="GO:0004385">
    <property type="term" value="F:GMP kinase activity"/>
    <property type="evidence" value="ECO:0007669"/>
    <property type="project" value="UniProtKB-EC"/>
</dbReference>
<dbReference type="InterPro" id="IPR008145">
    <property type="entry name" value="GK/Ca_channel_bsu"/>
</dbReference>
<evidence type="ECO:0000256" key="5">
    <source>
        <dbReference type="ARBA" id="ARBA00048594"/>
    </source>
</evidence>
<dbReference type="EMBL" id="WERV01000001">
    <property type="protein sequence ID" value="MDV7714474.1"/>
    <property type="molecule type" value="Genomic_DNA"/>
</dbReference>
<dbReference type="PROSITE" id="PS50052">
    <property type="entry name" value="GUANYLATE_KINASE_2"/>
    <property type="match status" value="1"/>
</dbReference>
<dbReference type="Proteomes" id="UP001281024">
    <property type="component" value="Unassembled WGS sequence"/>
</dbReference>
<evidence type="ECO:0000256" key="1">
    <source>
        <dbReference type="ARBA" id="ARBA00003531"/>
    </source>
</evidence>
<keyword evidence="3 9" id="KW-0808">Transferase</keyword>
<dbReference type="RefSeq" id="WP_002817319.1">
    <property type="nucleotide sequence ID" value="NZ_CP014324.1"/>
</dbReference>
<dbReference type="OMA" id="HFFEHVK"/>
<reference evidence="9 11" key="2">
    <citation type="submission" date="2018-08" db="EMBL/GenBank/DDBJ databases">
        <authorList>
            <person name="Lorentzen P. G. S. M."/>
        </authorList>
    </citation>
    <scope>NUCLEOTIDE SEQUENCE [LARGE SCALE GENOMIC DNA]</scope>
    <source>
        <strain evidence="9 11">CRBO_1381</strain>
    </source>
</reference>
<evidence type="ECO:0000256" key="3">
    <source>
        <dbReference type="ARBA" id="ARBA00022679"/>
    </source>
</evidence>
<dbReference type="AlphaFoldDB" id="A0A483BCV8"/>